<dbReference type="SUPFAM" id="SSF56801">
    <property type="entry name" value="Acetyl-CoA synthetase-like"/>
    <property type="match status" value="1"/>
</dbReference>
<dbReference type="RefSeq" id="WP_386825513.1">
    <property type="nucleotide sequence ID" value="NZ_JBHTIF010000004.1"/>
</dbReference>
<dbReference type="InterPro" id="IPR000873">
    <property type="entry name" value="AMP-dep_synth/lig_dom"/>
</dbReference>
<feature type="domain" description="AMP-dependent synthetase/ligase" evidence="1">
    <location>
        <begin position="45"/>
        <end position="402"/>
    </location>
</feature>
<dbReference type="InterPro" id="IPR045851">
    <property type="entry name" value="AMP-bd_C_sf"/>
</dbReference>
<evidence type="ECO:0000259" key="1">
    <source>
        <dbReference type="Pfam" id="PF00501"/>
    </source>
</evidence>
<protein>
    <submittedName>
        <fullName evidence="2">Class I adenylate-forming enzyme family protein</fullName>
    </submittedName>
</protein>
<dbReference type="Proteomes" id="UP001597110">
    <property type="component" value="Unassembled WGS sequence"/>
</dbReference>
<gene>
    <name evidence="2" type="ORF">ACFQ0E_15950</name>
</gene>
<comment type="caution">
    <text evidence="2">The sequence shown here is derived from an EMBL/GenBank/DDBJ whole genome shotgun (WGS) entry which is preliminary data.</text>
</comment>
<sequence>MLSRLKFILDRELTVANALEKSIASYGADFEVMRFSGSLQRFGVPGQSLTLGELKALSDRISQMLVAHGLQRYDRVAICQRGSVEYLIYSLAIMRAGAITVPINGNMRTEDLAHYLDYTGSRFAFVDRERLARLDTGALAEGRRLAIVTDGEGPAGAGTVCLQDALPARADRFSPVDIHLHDDVMIVHTSGTTGFPKGVLHGSYSIARATKGQLVIQPLTRANRILLASPANHHITQASIISCFAAGIPCYVPAGESPEELLRLIERERCTLVLSFPDIYQGMCEVGLERFDLSRVKAWMAGGDSSHEVHIRQFTAQGAMLRLFGKPLIKSMYLEFFGTSEVGFAALLKVNFSFTRKFDRYVGKPTLVSPKVKVADEQGRPLPVGVPGRLMVKGPTLFKGYWNGHDRLHGVYIDGWWWTGDVAMKTSGGGYYHLDREVDSIRAGEKRVYSLQLEERILKHPAVADVAVVELPHGRDATGAGAVVEFRPGAEVETDAFRSWLRQQVPDQTSLRIEILPPGEQLPRGLTGKVLKRRVRERYAEA</sequence>
<reference evidence="3" key="1">
    <citation type="journal article" date="2019" name="Int. J. Syst. Evol. Microbiol.">
        <title>The Global Catalogue of Microorganisms (GCM) 10K type strain sequencing project: providing services to taxonomists for standard genome sequencing and annotation.</title>
        <authorList>
            <consortium name="The Broad Institute Genomics Platform"/>
            <consortium name="The Broad Institute Genome Sequencing Center for Infectious Disease"/>
            <person name="Wu L."/>
            <person name="Ma J."/>
        </authorList>
    </citation>
    <scope>NUCLEOTIDE SEQUENCE [LARGE SCALE GENOMIC DNA]</scope>
    <source>
        <strain evidence="3">CCUG 55585</strain>
    </source>
</reference>
<evidence type="ECO:0000313" key="2">
    <source>
        <dbReference type="EMBL" id="MFD0727089.1"/>
    </source>
</evidence>
<dbReference type="PANTHER" id="PTHR43767">
    <property type="entry name" value="LONG-CHAIN-FATTY-ACID--COA LIGASE"/>
    <property type="match status" value="1"/>
</dbReference>
<keyword evidence="3" id="KW-1185">Reference proteome</keyword>
<proteinExistence type="predicted"/>
<accession>A0ABW2YFT0</accession>
<dbReference type="InterPro" id="IPR042099">
    <property type="entry name" value="ANL_N_sf"/>
</dbReference>
<dbReference type="InterPro" id="IPR020845">
    <property type="entry name" value="AMP-binding_CS"/>
</dbReference>
<dbReference type="PANTHER" id="PTHR43767:SF1">
    <property type="entry name" value="NONRIBOSOMAL PEPTIDE SYNTHASE PES1 (EUROFUNG)-RELATED"/>
    <property type="match status" value="1"/>
</dbReference>
<dbReference type="Pfam" id="PF00501">
    <property type="entry name" value="AMP-binding"/>
    <property type="match status" value="1"/>
</dbReference>
<dbReference type="EMBL" id="JBHTIF010000004">
    <property type="protein sequence ID" value="MFD0727089.1"/>
    <property type="molecule type" value="Genomic_DNA"/>
</dbReference>
<organism evidence="2 3">
    <name type="scientific">Lysobacter brunescens</name>
    <dbReference type="NCBI Taxonomy" id="262323"/>
    <lineage>
        <taxon>Bacteria</taxon>
        <taxon>Pseudomonadati</taxon>
        <taxon>Pseudomonadota</taxon>
        <taxon>Gammaproteobacteria</taxon>
        <taxon>Lysobacterales</taxon>
        <taxon>Lysobacteraceae</taxon>
        <taxon>Lysobacter</taxon>
    </lineage>
</organism>
<dbReference type="Gene3D" id="3.30.300.30">
    <property type="match status" value="1"/>
</dbReference>
<dbReference type="InterPro" id="IPR050237">
    <property type="entry name" value="ATP-dep_AMP-bd_enzyme"/>
</dbReference>
<evidence type="ECO:0000313" key="3">
    <source>
        <dbReference type="Proteomes" id="UP001597110"/>
    </source>
</evidence>
<dbReference type="Gene3D" id="3.40.50.12780">
    <property type="entry name" value="N-terminal domain of ligase-like"/>
    <property type="match status" value="1"/>
</dbReference>
<name>A0ABW2YFT0_9GAMM</name>
<dbReference type="PROSITE" id="PS00455">
    <property type="entry name" value="AMP_BINDING"/>
    <property type="match status" value="1"/>
</dbReference>